<sequence length="128" mass="14694">MATKIFIFLSAIFLISCRSSEFDAEEVAKSYCDCLKSNSTSKDFLAAKTICDGSLLQSNRYFRINYIESTYGRYMVFLPKGLRDSSAGFNLRFYNYIEANCCKLAFENCNKEDSLIKQRQAVDSFLKK</sequence>
<dbReference type="Proteomes" id="UP000263900">
    <property type="component" value="Chromosome"/>
</dbReference>
<evidence type="ECO:0000313" key="2">
    <source>
        <dbReference type="Proteomes" id="UP000263900"/>
    </source>
</evidence>
<gene>
    <name evidence="1" type="ORF">D3H65_24430</name>
</gene>
<dbReference type="OrthoDB" id="676834at2"/>
<reference evidence="1 2" key="1">
    <citation type="submission" date="2018-09" db="EMBL/GenBank/DDBJ databases">
        <title>Genome sequencing of strain 6GH32-13.</title>
        <authorList>
            <person name="Weon H.-Y."/>
            <person name="Heo J."/>
            <person name="Kwon S.-W."/>
        </authorList>
    </citation>
    <scope>NUCLEOTIDE SEQUENCE [LARGE SCALE GENOMIC DNA]</scope>
    <source>
        <strain evidence="1 2">5GH32-13</strain>
    </source>
</reference>
<keyword evidence="2" id="KW-1185">Reference proteome</keyword>
<dbReference type="EMBL" id="CP032157">
    <property type="protein sequence ID" value="AXY76941.1"/>
    <property type="molecule type" value="Genomic_DNA"/>
</dbReference>
<organism evidence="1 2">
    <name type="scientific">Paraflavitalea soli</name>
    <dbReference type="NCBI Taxonomy" id="2315862"/>
    <lineage>
        <taxon>Bacteria</taxon>
        <taxon>Pseudomonadati</taxon>
        <taxon>Bacteroidota</taxon>
        <taxon>Chitinophagia</taxon>
        <taxon>Chitinophagales</taxon>
        <taxon>Chitinophagaceae</taxon>
        <taxon>Paraflavitalea</taxon>
    </lineage>
</organism>
<evidence type="ECO:0000313" key="1">
    <source>
        <dbReference type="EMBL" id="AXY76941.1"/>
    </source>
</evidence>
<dbReference type="KEGG" id="pseg:D3H65_24430"/>
<proteinExistence type="predicted"/>
<dbReference type="PROSITE" id="PS51257">
    <property type="entry name" value="PROKAR_LIPOPROTEIN"/>
    <property type="match status" value="1"/>
</dbReference>
<name>A0A3B7N421_9BACT</name>
<accession>A0A3B7N421</accession>
<protein>
    <recommendedName>
        <fullName evidence="3">Lipoprotein</fullName>
    </recommendedName>
</protein>
<evidence type="ECO:0008006" key="3">
    <source>
        <dbReference type="Google" id="ProtNLM"/>
    </source>
</evidence>
<dbReference type="AlphaFoldDB" id="A0A3B7N421"/>